<organism evidence="4 5">
    <name type="scientific">Nonomuraea longicatena</name>
    <dbReference type="NCBI Taxonomy" id="83682"/>
    <lineage>
        <taxon>Bacteria</taxon>
        <taxon>Bacillati</taxon>
        <taxon>Actinomycetota</taxon>
        <taxon>Actinomycetes</taxon>
        <taxon>Streptosporangiales</taxon>
        <taxon>Streptosporangiaceae</taxon>
        <taxon>Nonomuraea</taxon>
    </lineage>
</organism>
<dbReference type="Proteomes" id="UP001501578">
    <property type="component" value="Unassembled WGS sequence"/>
</dbReference>
<accession>A0ABN1PW92</accession>
<feature type="transmembrane region" description="Helical" evidence="1">
    <location>
        <begin position="84"/>
        <end position="101"/>
    </location>
</feature>
<dbReference type="PANTHER" id="PTHR30590:SF2">
    <property type="entry name" value="INNER MEMBRANE PROTEIN"/>
    <property type="match status" value="1"/>
</dbReference>
<evidence type="ECO:0000259" key="2">
    <source>
        <dbReference type="Pfam" id="PF04235"/>
    </source>
</evidence>
<feature type="transmembrane region" description="Helical" evidence="1">
    <location>
        <begin position="131"/>
        <end position="151"/>
    </location>
</feature>
<evidence type="ECO:0000313" key="5">
    <source>
        <dbReference type="Proteomes" id="UP001501578"/>
    </source>
</evidence>
<feature type="domain" description="DUF418" evidence="2">
    <location>
        <begin position="217"/>
        <end position="373"/>
    </location>
</feature>
<keyword evidence="5" id="KW-1185">Reference proteome</keyword>
<keyword evidence="1" id="KW-0812">Transmembrane</keyword>
<feature type="transmembrane region" description="Helical" evidence="1">
    <location>
        <begin position="206"/>
        <end position="223"/>
    </location>
</feature>
<keyword evidence="1" id="KW-1133">Transmembrane helix</keyword>
<feature type="transmembrane region" description="Helical" evidence="1">
    <location>
        <begin position="50"/>
        <end position="72"/>
    </location>
</feature>
<evidence type="ECO:0000259" key="3">
    <source>
        <dbReference type="Pfam" id="PF07786"/>
    </source>
</evidence>
<dbReference type="Pfam" id="PF07786">
    <property type="entry name" value="HGSNAT_cat"/>
    <property type="match status" value="1"/>
</dbReference>
<feature type="transmembrane region" description="Helical" evidence="1">
    <location>
        <begin position="261"/>
        <end position="288"/>
    </location>
</feature>
<evidence type="ECO:0000313" key="4">
    <source>
        <dbReference type="EMBL" id="GAA0934264.1"/>
    </source>
</evidence>
<proteinExistence type="predicted"/>
<dbReference type="InterPro" id="IPR052529">
    <property type="entry name" value="Bact_Transport_Assoc"/>
</dbReference>
<feature type="transmembrane region" description="Helical" evidence="1">
    <location>
        <begin position="12"/>
        <end position="30"/>
    </location>
</feature>
<sequence>MSPTRRIDEIDTIRGFALAGILIANIGFIADPRLLGTIGFGTTGPVDFVVQTFVLSKFYVIFSFLFGYSFTLQHRNGTRVAARTLRRCAALLVLGLLHGLLLWPGDILTLYAVLGVVLLAVHRIRPRTAVVCAAVLLALIAAAYAALAWLLSLAPSGVAVMPPALSAEQGDRLLAAFTAGPAEFLRVNIAQYAQTVETTWSAQGPTALALFLLGLAAGKSRLLERPGDWAHRVPAVQWIGFGVGLPTAVLYSYLVDQDGTAMVAATALNTLTSPLLAAAYVVTLLRLARRVPAVSAALAPAGRAAASNYLGQSVLACLVFTGYGLGLAGRLPPVAVMGVAAVVYAVLLGLSVWWLRRHRHGPVEHLLRLVTNGRRTAAPARP</sequence>
<comment type="caution">
    <text evidence="4">The sequence shown here is derived from an EMBL/GenBank/DDBJ whole genome shotgun (WGS) entry which is preliminary data.</text>
</comment>
<feature type="domain" description="Heparan-alpha-glucosaminide N-acetyltransferase catalytic" evidence="3">
    <location>
        <begin position="6"/>
        <end position="151"/>
    </location>
</feature>
<dbReference type="RefSeq" id="WP_343951548.1">
    <property type="nucleotide sequence ID" value="NZ_BAAAHQ010000021.1"/>
</dbReference>
<protein>
    <submittedName>
        <fullName evidence="4">DUF418 domain-containing protein</fullName>
    </submittedName>
</protein>
<dbReference type="PANTHER" id="PTHR30590">
    <property type="entry name" value="INNER MEMBRANE PROTEIN"/>
    <property type="match status" value="1"/>
</dbReference>
<feature type="transmembrane region" description="Helical" evidence="1">
    <location>
        <begin position="334"/>
        <end position="355"/>
    </location>
</feature>
<gene>
    <name evidence="4" type="ORF">GCM10009560_41250</name>
</gene>
<dbReference type="InterPro" id="IPR007349">
    <property type="entry name" value="DUF418"/>
</dbReference>
<dbReference type="Pfam" id="PF04235">
    <property type="entry name" value="DUF418"/>
    <property type="match status" value="1"/>
</dbReference>
<dbReference type="InterPro" id="IPR012429">
    <property type="entry name" value="HGSNAT_cat"/>
</dbReference>
<feature type="transmembrane region" description="Helical" evidence="1">
    <location>
        <begin position="309"/>
        <end position="328"/>
    </location>
</feature>
<dbReference type="EMBL" id="BAAAHQ010000021">
    <property type="protein sequence ID" value="GAA0934264.1"/>
    <property type="molecule type" value="Genomic_DNA"/>
</dbReference>
<evidence type="ECO:0000256" key="1">
    <source>
        <dbReference type="SAM" id="Phobius"/>
    </source>
</evidence>
<feature type="transmembrane region" description="Helical" evidence="1">
    <location>
        <begin position="235"/>
        <end position="255"/>
    </location>
</feature>
<feature type="transmembrane region" description="Helical" evidence="1">
    <location>
        <begin position="107"/>
        <end position="124"/>
    </location>
</feature>
<name>A0ABN1PW92_9ACTN</name>
<keyword evidence="1" id="KW-0472">Membrane</keyword>
<reference evidence="4 5" key="1">
    <citation type="journal article" date="2019" name="Int. J. Syst. Evol. Microbiol.">
        <title>The Global Catalogue of Microorganisms (GCM) 10K type strain sequencing project: providing services to taxonomists for standard genome sequencing and annotation.</title>
        <authorList>
            <consortium name="The Broad Institute Genomics Platform"/>
            <consortium name="The Broad Institute Genome Sequencing Center for Infectious Disease"/>
            <person name="Wu L."/>
            <person name="Ma J."/>
        </authorList>
    </citation>
    <scope>NUCLEOTIDE SEQUENCE [LARGE SCALE GENOMIC DNA]</scope>
    <source>
        <strain evidence="4 5">JCM 11136</strain>
    </source>
</reference>